<accession>A0ABT1AVD8</accession>
<name>A0ABT1AVD8_9FLAO</name>
<proteinExistence type="predicted"/>
<protein>
    <submittedName>
        <fullName evidence="2">YegP family protein</fullName>
    </submittedName>
</protein>
<dbReference type="EMBL" id="JAMXIB010000001">
    <property type="protein sequence ID" value="MCO5723644.1"/>
    <property type="molecule type" value="Genomic_DNA"/>
</dbReference>
<keyword evidence="3" id="KW-1185">Reference proteome</keyword>
<evidence type="ECO:0000313" key="3">
    <source>
        <dbReference type="Proteomes" id="UP001206312"/>
    </source>
</evidence>
<gene>
    <name evidence="2" type="ORF">NG653_02165</name>
</gene>
<dbReference type="Proteomes" id="UP001206312">
    <property type="component" value="Unassembled WGS sequence"/>
</dbReference>
<dbReference type="RefSeq" id="WP_252740015.1">
    <property type="nucleotide sequence ID" value="NZ_JAMXIB010000001.1"/>
</dbReference>
<evidence type="ECO:0000313" key="2">
    <source>
        <dbReference type="EMBL" id="MCO5723644.1"/>
    </source>
</evidence>
<dbReference type="Pfam" id="PF07411">
    <property type="entry name" value="DUF1508"/>
    <property type="match status" value="1"/>
</dbReference>
<reference evidence="2 3" key="1">
    <citation type="submission" date="2022-06" db="EMBL/GenBank/DDBJ databases">
        <authorList>
            <person name="Xuan X."/>
        </authorList>
    </citation>
    <scope>NUCLEOTIDE SEQUENCE [LARGE SCALE GENOMIC DNA]</scope>
    <source>
        <strain evidence="2 3">2V75</strain>
    </source>
</reference>
<organism evidence="2 3">
    <name type="scientific">Robiginitalea marina</name>
    <dbReference type="NCBI Taxonomy" id="2954105"/>
    <lineage>
        <taxon>Bacteria</taxon>
        <taxon>Pseudomonadati</taxon>
        <taxon>Bacteroidota</taxon>
        <taxon>Flavobacteriia</taxon>
        <taxon>Flavobacteriales</taxon>
        <taxon>Flavobacteriaceae</taxon>
        <taxon>Robiginitalea</taxon>
    </lineage>
</organism>
<dbReference type="Gene3D" id="2.30.29.80">
    <property type="match status" value="1"/>
</dbReference>
<evidence type="ECO:0000259" key="1">
    <source>
        <dbReference type="Pfam" id="PF07411"/>
    </source>
</evidence>
<dbReference type="SUPFAM" id="SSF160113">
    <property type="entry name" value="YegP-like"/>
    <property type="match status" value="2"/>
</dbReference>
<comment type="caution">
    <text evidence="2">The sequence shown here is derived from an EMBL/GenBank/DDBJ whole genome shotgun (WGS) entry which is preliminary data.</text>
</comment>
<dbReference type="InterPro" id="IPR036913">
    <property type="entry name" value="YegP-like_sf"/>
</dbReference>
<sequence>MLEVQENGNNGYRFLVKSREGHLLLESVGFSTLSEVRACLSEVRGHLGSPACFERRTNHRGQFQFALKSLNGRVLGFSGPYRSEAGMENGIKNTLARLRESGPSEGKPIQG</sequence>
<feature type="domain" description="DUF1508" evidence="1">
    <location>
        <begin position="61"/>
        <end position="92"/>
    </location>
</feature>
<dbReference type="InterPro" id="IPR010879">
    <property type="entry name" value="DUF1508"/>
</dbReference>